<dbReference type="PANTHER" id="PTHR43867">
    <property type="entry name" value="CELLULOSE SYNTHASE CATALYTIC SUBUNIT A [UDP-FORMING]"/>
    <property type="match status" value="1"/>
</dbReference>
<feature type="transmembrane region" description="Helical" evidence="7">
    <location>
        <begin position="370"/>
        <end position="396"/>
    </location>
</feature>
<evidence type="ECO:0000256" key="7">
    <source>
        <dbReference type="SAM" id="Phobius"/>
    </source>
</evidence>
<dbReference type="EMBL" id="CADCTP010000081">
    <property type="protein sequence ID" value="CAA9226596.1"/>
    <property type="molecule type" value="Genomic_DNA"/>
</dbReference>
<keyword evidence="5 7" id="KW-1133">Transmembrane helix</keyword>
<keyword evidence="4 7" id="KW-0812">Transmembrane</keyword>
<protein>
    <submittedName>
        <fullName evidence="8">Uncharacterized protein</fullName>
    </submittedName>
</protein>
<keyword evidence="3" id="KW-0808">Transferase</keyword>
<evidence type="ECO:0000256" key="4">
    <source>
        <dbReference type="ARBA" id="ARBA00022692"/>
    </source>
</evidence>
<evidence type="ECO:0000256" key="5">
    <source>
        <dbReference type="ARBA" id="ARBA00022989"/>
    </source>
</evidence>
<sequence length="500" mass="56511">PARTRARRPGPAGAGRSRGALLPGALAVLVATVLLAVFFLNAFLLLASLFMVVVATTTLTFQLYKWWRPEHNDPDRYGTPDQPRLPGAILVPMRHEEAVAERTLDRLRRLDHPRYWVVPIVDHEDDMGTARIAHSVARKDPGRVLVCPYPEDTPVHNKPIGLNRAIRMLQDLDVPFEWVGIADAEDLFHPDLLRMVDHRFRRTGAGIVQCGVQLMNFSSDPRSLPLPPGRFGRLRRWSSAHASAWWRAANVLEYYKWFQSRLKLQAAVKVMPLGGNTVFFRREFLEALRDRYGTYWDEDCLTEDCKIGIVASVLGYEVDVVYVDELVTREETPESLRALVRQRVRWMQGFIQVFFEREWLELPTRGKRVLAVYVLGFQFFQAVSGLLAPVALGLAITHKAPVALTLVATVPLAISLLTVVLDVQLLHQFGRTFGARVRLRDHAGLVLGAYPFQVVLSAAAVWAMVRYAMGRNNWVKTVHHGAHLDPVEDLVPRPRRAEAA</sequence>
<dbReference type="Pfam" id="PF13641">
    <property type="entry name" value="Glyco_tranf_2_3"/>
    <property type="match status" value="1"/>
</dbReference>
<comment type="subcellular location">
    <subcellularLocation>
        <location evidence="1">Membrane</location>
        <topology evidence="1">Multi-pass membrane protein</topology>
    </subcellularLocation>
</comment>
<accession>A0A6J4HL98</accession>
<feature type="transmembrane region" description="Helical" evidence="7">
    <location>
        <begin position="444"/>
        <end position="465"/>
    </location>
</feature>
<dbReference type="InterPro" id="IPR050321">
    <property type="entry name" value="Glycosyltr_2/OpgH_subfam"/>
</dbReference>
<evidence type="ECO:0000256" key="3">
    <source>
        <dbReference type="ARBA" id="ARBA00022679"/>
    </source>
</evidence>
<dbReference type="GO" id="GO:0016020">
    <property type="term" value="C:membrane"/>
    <property type="evidence" value="ECO:0007669"/>
    <property type="project" value="UniProtKB-SubCell"/>
</dbReference>
<dbReference type="Gene3D" id="3.90.550.10">
    <property type="entry name" value="Spore Coat Polysaccharide Biosynthesis Protein SpsA, Chain A"/>
    <property type="match status" value="1"/>
</dbReference>
<proteinExistence type="predicted"/>
<feature type="non-terminal residue" evidence="8">
    <location>
        <position position="1"/>
    </location>
</feature>
<keyword evidence="2" id="KW-0328">Glycosyltransferase</keyword>
<evidence type="ECO:0000256" key="2">
    <source>
        <dbReference type="ARBA" id="ARBA00022676"/>
    </source>
</evidence>
<feature type="transmembrane region" description="Helical" evidence="7">
    <location>
        <begin position="20"/>
        <end position="40"/>
    </location>
</feature>
<reference evidence="8" key="1">
    <citation type="submission" date="2020-02" db="EMBL/GenBank/DDBJ databases">
        <authorList>
            <person name="Meier V. D."/>
        </authorList>
    </citation>
    <scope>NUCLEOTIDE SEQUENCE</scope>
    <source>
        <strain evidence="8">AVDCRST_MAG41</strain>
    </source>
</reference>
<dbReference type="AlphaFoldDB" id="A0A6J4HL98"/>
<dbReference type="InterPro" id="IPR029044">
    <property type="entry name" value="Nucleotide-diphossugar_trans"/>
</dbReference>
<dbReference type="PANTHER" id="PTHR43867:SF2">
    <property type="entry name" value="CELLULOSE SYNTHASE CATALYTIC SUBUNIT A [UDP-FORMING]"/>
    <property type="match status" value="1"/>
</dbReference>
<evidence type="ECO:0000256" key="1">
    <source>
        <dbReference type="ARBA" id="ARBA00004141"/>
    </source>
</evidence>
<name>A0A6J4HL98_9ACTN</name>
<dbReference type="GO" id="GO:0016757">
    <property type="term" value="F:glycosyltransferase activity"/>
    <property type="evidence" value="ECO:0007669"/>
    <property type="project" value="UniProtKB-KW"/>
</dbReference>
<organism evidence="8">
    <name type="scientific">uncultured Mycobacteriales bacterium</name>
    <dbReference type="NCBI Taxonomy" id="581187"/>
    <lineage>
        <taxon>Bacteria</taxon>
        <taxon>Bacillati</taxon>
        <taxon>Actinomycetota</taxon>
        <taxon>Actinomycetes</taxon>
        <taxon>Mycobacteriales</taxon>
        <taxon>environmental samples</taxon>
    </lineage>
</organism>
<evidence type="ECO:0000256" key="6">
    <source>
        <dbReference type="ARBA" id="ARBA00023136"/>
    </source>
</evidence>
<feature type="transmembrane region" description="Helical" evidence="7">
    <location>
        <begin position="402"/>
        <end position="423"/>
    </location>
</feature>
<dbReference type="CDD" id="cd06423">
    <property type="entry name" value="CESA_like"/>
    <property type="match status" value="1"/>
</dbReference>
<evidence type="ECO:0000313" key="8">
    <source>
        <dbReference type="EMBL" id="CAA9226596.1"/>
    </source>
</evidence>
<gene>
    <name evidence="8" type="ORF">AVDCRST_MAG41-760</name>
</gene>
<dbReference type="SUPFAM" id="SSF53448">
    <property type="entry name" value="Nucleotide-diphospho-sugar transferases"/>
    <property type="match status" value="1"/>
</dbReference>
<keyword evidence="6 7" id="KW-0472">Membrane</keyword>
<feature type="transmembrane region" description="Helical" evidence="7">
    <location>
        <begin position="46"/>
        <end position="67"/>
    </location>
</feature>